<evidence type="ECO:0000313" key="2">
    <source>
        <dbReference type="EMBL" id="MBC8599056.1"/>
    </source>
</evidence>
<dbReference type="CDD" id="cd04301">
    <property type="entry name" value="NAT_SF"/>
    <property type="match status" value="1"/>
</dbReference>
<feature type="domain" description="N-acetyltransferase" evidence="1">
    <location>
        <begin position="1"/>
        <end position="153"/>
    </location>
</feature>
<sequence length="177" mass="21243">MRLERVTDSSHPMYNEALRLYQISFPYHEQREELSQKRILGDSEYCFDLVYDEDRFVGLILYWENEEFIYIEHFCICPEMRNKRYGERVLALLGKGEKPRILEIDPPVDDISRRRKGFYERCGFIDNPYEHTHPAYHQESRGHSLVLMTSPERLSGEAFERFSRYLGERVMKDEFAG</sequence>
<comment type="caution">
    <text evidence="2">The sequence shown here is derived from an EMBL/GenBank/DDBJ whole genome shotgun (WGS) entry which is preliminary data.</text>
</comment>
<dbReference type="InterPro" id="IPR016181">
    <property type="entry name" value="Acyl_CoA_acyltransferase"/>
</dbReference>
<proteinExistence type="predicted"/>
<dbReference type="Proteomes" id="UP000647491">
    <property type="component" value="Unassembled WGS sequence"/>
</dbReference>
<keyword evidence="3" id="KW-1185">Reference proteome</keyword>
<evidence type="ECO:0000313" key="3">
    <source>
        <dbReference type="Proteomes" id="UP000647491"/>
    </source>
</evidence>
<dbReference type="Pfam" id="PF00583">
    <property type="entry name" value="Acetyltransf_1"/>
    <property type="match status" value="1"/>
</dbReference>
<dbReference type="InterPro" id="IPR000182">
    <property type="entry name" value="GNAT_dom"/>
</dbReference>
<dbReference type="PROSITE" id="PS51186">
    <property type="entry name" value="GNAT"/>
    <property type="match status" value="1"/>
</dbReference>
<protein>
    <submittedName>
        <fullName evidence="2">GNAT family N-acetyltransferase</fullName>
    </submittedName>
</protein>
<name>A0ABR7NSG3_9FIRM</name>
<accession>A0ABR7NSG3</accession>
<evidence type="ECO:0000259" key="1">
    <source>
        <dbReference type="PROSITE" id="PS51186"/>
    </source>
</evidence>
<dbReference type="Gene3D" id="3.40.630.30">
    <property type="match status" value="1"/>
</dbReference>
<reference evidence="2 3" key="1">
    <citation type="submission" date="2020-08" db="EMBL/GenBank/DDBJ databases">
        <title>Genome public.</title>
        <authorList>
            <person name="Liu C."/>
            <person name="Sun Q."/>
        </authorList>
    </citation>
    <scope>NUCLEOTIDE SEQUENCE [LARGE SCALE GENOMIC DNA]</scope>
    <source>
        <strain evidence="2 3">BX10</strain>
    </source>
</reference>
<dbReference type="EMBL" id="JACRTJ010000016">
    <property type="protein sequence ID" value="MBC8599056.1"/>
    <property type="molecule type" value="Genomic_DNA"/>
</dbReference>
<dbReference type="SUPFAM" id="SSF55729">
    <property type="entry name" value="Acyl-CoA N-acyltransferases (Nat)"/>
    <property type="match status" value="1"/>
</dbReference>
<organism evidence="2 3">
    <name type="scientific">Enterocloster hominis</name>
    <name type="common">ex Liu et al. 2021</name>
    <dbReference type="NCBI Taxonomy" id="2763663"/>
    <lineage>
        <taxon>Bacteria</taxon>
        <taxon>Bacillati</taxon>
        <taxon>Bacillota</taxon>
        <taxon>Clostridia</taxon>
        <taxon>Lachnospirales</taxon>
        <taxon>Lachnospiraceae</taxon>
        <taxon>Enterocloster</taxon>
    </lineage>
</organism>
<gene>
    <name evidence="2" type="ORF">H8708_07405</name>
</gene>
<dbReference type="RefSeq" id="WP_262427455.1">
    <property type="nucleotide sequence ID" value="NZ_JACRTJ010000016.1"/>
</dbReference>